<gene>
    <name evidence="1" type="ORF">GT718_11885</name>
</gene>
<organism evidence="1 2">
    <name type="scientific">Blautia massiliensis</name>
    <name type="common">ex Durand et al. 2017</name>
    <dbReference type="NCBI Taxonomy" id="1737424"/>
    <lineage>
        <taxon>Bacteria</taxon>
        <taxon>Bacillati</taxon>
        <taxon>Bacillota</taxon>
        <taxon>Clostridia</taxon>
        <taxon>Lachnospirales</taxon>
        <taxon>Lachnospiraceae</taxon>
        <taxon>Blautia</taxon>
    </lineage>
</organism>
<accession>A0ABW9X7C2</accession>
<name>A0ABW9X7C2_9FIRM</name>
<reference evidence="1 2" key="1">
    <citation type="journal article" date="2019" name="Nat. Med.">
        <title>A library of human gut bacterial isolates paired with longitudinal multiomics data enables mechanistic microbiome research.</title>
        <authorList>
            <person name="Poyet M."/>
            <person name="Groussin M."/>
            <person name="Gibbons S.M."/>
            <person name="Avila-Pacheco J."/>
            <person name="Jiang X."/>
            <person name="Kearney S.M."/>
            <person name="Perrotta A.R."/>
            <person name="Berdy B."/>
            <person name="Zhao S."/>
            <person name="Lieberman T.D."/>
            <person name="Swanson P.K."/>
            <person name="Smith M."/>
            <person name="Roesemann S."/>
            <person name="Alexander J.E."/>
            <person name="Rich S.A."/>
            <person name="Livny J."/>
            <person name="Vlamakis H."/>
            <person name="Clish C."/>
            <person name="Bullock K."/>
            <person name="Deik A."/>
            <person name="Scott J."/>
            <person name="Pierce K.A."/>
            <person name="Xavier R.J."/>
            <person name="Alm E.J."/>
        </authorList>
    </citation>
    <scope>NUCLEOTIDE SEQUENCE [LARGE SCALE GENOMIC DNA]</scope>
    <source>
        <strain evidence="1 2">BIOML-A1</strain>
    </source>
</reference>
<keyword evidence="2" id="KW-1185">Reference proteome</keyword>
<dbReference type="EMBL" id="WWVW01000021">
    <property type="protein sequence ID" value="MZL78049.1"/>
    <property type="molecule type" value="Genomic_DNA"/>
</dbReference>
<protein>
    <submittedName>
        <fullName evidence="1">Uncharacterized protein</fullName>
    </submittedName>
</protein>
<dbReference type="Proteomes" id="UP000452293">
    <property type="component" value="Unassembled WGS sequence"/>
</dbReference>
<evidence type="ECO:0000313" key="2">
    <source>
        <dbReference type="Proteomes" id="UP000452293"/>
    </source>
</evidence>
<proteinExistence type="predicted"/>
<comment type="caution">
    <text evidence="1">The sequence shown here is derived from an EMBL/GenBank/DDBJ whole genome shotgun (WGS) entry which is preliminary data.</text>
</comment>
<sequence length="50" mass="5662">MPCRLPVDLHTFQGMLKVSLYFDQSKTKLADYQTFSVAVDVASLTQEQIP</sequence>
<evidence type="ECO:0000313" key="1">
    <source>
        <dbReference type="EMBL" id="MZL78049.1"/>
    </source>
</evidence>